<evidence type="ECO:0000256" key="4">
    <source>
        <dbReference type="PROSITE-ProRule" id="PRU00473"/>
    </source>
</evidence>
<dbReference type="InterPro" id="IPR006664">
    <property type="entry name" value="OMP_bac"/>
</dbReference>
<dbReference type="Pfam" id="PF00691">
    <property type="entry name" value="OmpA"/>
    <property type="match status" value="1"/>
</dbReference>
<keyword evidence="3" id="KW-0998">Cell outer membrane</keyword>
<accession>A0A840E6Q5</accession>
<dbReference type="PROSITE" id="PS01068">
    <property type="entry name" value="OMPA_1"/>
    <property type="match status" value="1"/>
</dbReference>
<dbReference type="InterPro" id="IPR011042">
    <property type="entry name" value="6-blade_b-propeller_TolB-like"/>
</dbReference>
<dbReference type="InterPro" id="IPR006690">
    <property type="entry name" value="OMPA-like_CS"/>
</dbReference>
<dbReference type="GO" id="GO:0009279">
    <property type="term" value="C:cell outer membrane"/>
    <property type="evidence" value="ECO:0007669"/>
    <property type="project" value="UniProtKB-SubCell"/>
</dbReference>
<dbReference type="Proteomes" id="UP000576209">
    <property type="component" value="Unassembled WGS sequence"/>
</dbReference>
<organism evidence="6 7">
    <name type="scientific">Neolewinella aquimaris</name>
    <dbReference type="NCBI Taxonomy" id="1835722"/>
    <lineage>
        <taxon>Bacteria</taxon>
        <taxon>Pseudomonadati</taxon>
        <taxon>Bacteroidota</taxon>
        <taxon>Saprospiria</taxon>
        <taxon>Saprospirales</taxon>
        <taxon>Lewinellaceae</taxon>
        <taxon>Neolewinella</taxon>
    </lineage>
</organism>
<dbReference type="Pfam" id="PF13432">
    <property type="entry name" value="TPR_16"/>
    <property type="match status" value="1"/>
</dbReference>
<evidence type="ECO:0000259" key="5">
    <source>
        <dbReference type="PROSITE" id="PS51123"/>
    </source>
</evidence>
<feature type="domain" description="OmpA-like" evidence="5">
    <location>
        <begin position="524"/>
        <end position="638"/>
    </location>
</feature>
<evidence type="ECO:0000313" key="6">
    <source>
        <dbReference type="EMBL" id="MBB4078887.1"/>
    </source>
</evidence>
<dbReference type="Gene3D" id="2.120.10.30">
    <property type="entry name" value="TolB, C-terminal domain"/>
    <property type="match status" value="1"/>
</dbReference>
<dbReference type="InterPro" id="IPR050330">
    <property type="entry name" value="Bact_OuterMem_StrucFunc"/>
</dbReference>
<name>A0A840E6Q5_9BACT</name>
<dbReference type="PROSITE" id="PS51123">
    <property type="entry name" value="OMPA_2"/>
    <property type="match status" value="1"/>
</dbReference>
<evidence type="ECO:0000256" key="2">
    <source>
        <dbReference type="ARBA" id="ARBA00023136"/>
    </source>
</evidence>
<protein>
    <submittedName>
        <fullName evidence="6">Outer membrane protein OmpA-like peptidoglycan-associated protein/Tol biopolymer transport system component</fullName>
    </submittedName>
</protein>
<dbReference type="CDD" id="cd07185">
    <property type="entry name" value="OmpA_C-like"/>
    <property type="match status" value="1"/>
</dbReference>
<dbReference type="SUPFAM" id="SSF103088">
    <property type="entry name" value="OmpA-like"/>
    <property type="match status" value="1"/>
</dbReference>
<keyword evidence="7" id="KW-1185">Reference proteome</keyword>
<keyword evidence="2 4" id="KW-0472">Membrane</keyword>
<dbReference type="AlphaFoldDB" id="A0A840E6Q5"/>
<proteinExistence type="predicted"/>
<reference evidence="6 7" key="1">
    <citation type="submission" date="2020-08" db="EMBL/GenBank/DDBJ databases">
        <title>Genomic Encyclopedia of Type Strains, Phase IV (KMG-IV): sequencing the most valuable type-strain genomes for metagenomic binning, comparative biology and taxonomic classification.</title>
        <authorList>
            <person name="Goeker M."/>
        </authorList>
    </citation>
    <scope>NUCLEOTIDE SEQUENCE [LARGE SCALE GENOMIC DNA]</scope>
    <source>
        <strain evidence="6 7">DSM 105137</strain>
    </source>
</reference>
<dbReference type="PANTHER" id="PTHR30329">
    <property type="entry name" value="STATOR ELEMENT OF FLAGELLAR MOTOR COMPLEX"/>
    <property type="match status" value="1"/>
</dbReference>
<dbReference type="InterPro" id="IPR036737">
    <property type="entry name" value="OmpA-like_sf"/>
</dbReference>
<evidence type="ECO:0000313" key="7">
    <source>
        <dbReference type="Proteomes" id="UP000576209"/>
    </source>
</evidence>
<dbReference type="RefSeq" id="WP_183495144.1">
    <property type="nucleotide sequence ID" value="NZ_JACIFF010000003.1"/>
</dbReference>
<dbReference type="PRINTS" id="PR01023">
    <property type="entry name" value="NAFLGMOTY"/>
</dbReference>
<evidence type="ECO:0000256" key="3">
    <source>
        <dbReference type="ARBA" id="ARBA00023237"/>
    </source>
</evidence>
<comment type="subcellular location">
    <subcellularLocation>
        <location evidence="1">Cell outer membrane</location>
    </subcellularLocation>
</comment>
<sequence length="638" mass="70002">MILYLLLVSPTGAAYGQSGHREMKARDLKELAAVQSLMTLQKFDEANQQLTRLLRKYPSVAELHYLSGEINRYQGNYDSAVASINRGLSFEGGKSPMAYRMLGDIHTLAGAYDQALQSYESYYELVSGGGNGAAIVKAERLVAKARTVADLASEPHRIAPTPLGPGINTSHSLEYFPSLSVDGKRMIFTRRVNRRQEDFYQSELREDSTWSEAVPLGGINTPMNEGAQTITADGAYLVFTGCGRPDGIGSCDLYFSERTGSEWSNAQNLGPAINSLSSESQPSLSRDGRLLFFASNRSGGSGNDDIYVAGRTPDGGWSRPVNLGPSVNTAGNDRYPYWAADNKTLYFTSTGRAGMGGADLFMTSVDENNKWREPVNLGYPINTPGEETNIFIGLDGKTAYFSKGVGDDIDIYSFVLPEKFRPAPATYVSVRVIDDKTGRPLQAEVRLNPLTKGSMVSTNRTDHRGRYLTVLPIGVDYGFTVEKSGYLFYSNRFVLTGPYSASEPYELTIRLKPVEKATVVEEAESDGAIVLRNVFFATASDALLDISTEELDRLVALLREQPDIRVEIAGHTDDVGSEDDNQKLSERRAASVKRYLVSQGIATDRIAAVGYGESRPVESNDTEEGRASNRRTTFRLLF</sequence>
<dbReference type="EMBL" id="JACIFF010000003">
    <property type="protein sequence ID" value="MBB4078887.1"/>
    <property type="molecule type" value="Genomic_DNA"/>
</dbReference>
<dbReference type="Gene3D" id="2.60.40.1120">
    <property type="entry name" value="Carboxypeptidase-like, regulatory domain"/>
    <property type="match status" value="1"/>
</dbReference>
<gene>
    <name evidence="6" type="ORF">GGR28_001504</name>
</gene>
<dbReference type="SUPFAM" id="SSF82171">
    <property type="entry name" value="DPP6 N-terminal domain-like"/>
    <property type="match status" value="1"/>
</dbReference>
<dbReference type="Pfam" id="PF07676">
    <property type="entry name" value="PD40"/>
    <property type="match status" value="4"/>
</dbReference>
<comment type="caution">
    <text evidence="6">The sequence shown here is derived from an EMBL/GenBank/DDBJ whole genome shotgun (WGS) entry which is preliminary data.</text>
</comment>
<dbReference type="InterPro" id="IPR011659">
    <property type="entry name" value="WD40"/>
</dbReference>
<dbReference type="InterPro" id="IPR011990">
    <property type="entry name" value="TPR-like_helical_dom_sf"/>
</dbReference>
<dbReference type="Gene3D" id="1.25.40.10">
    <property type="entry name" value="Tetratricopeptide repeat domain"/>
    <property type="match status" value="1"/>
</dbReference>
<dbReference type="PRINTS" id="PR01021">
    <property type="entry name" value="OMPADOMAIN"/>
</dbReference>
<evidence type="ECO:0000256" key="1">
    <source>
        <dbReference type="ARBA" id="ARBA00004442"/>
    </source>
</evidence>
<dbReference type="Gene3D" id="3.30.1330.60">
    <property type="entry name" value="OmpA-like domain"/>
    <property type="match status" value="1"/>
</dbReference>
<dbReference type="PANTHER" id="PTHR30329:SF21">
    <property type="entry name" value="LIPOPROTEIN YIAD-RELATED"/>
    <property type="match status" value="1"/>
</dbReference>
<dbReference type="SUPFAM" id="SSF48452">
    <property type="entry name" value="TPR-like"/>
    <property type="match status" value="1"/>
</dbReference>
<dbReference type="InterPro" id="IPR006665">
    <property type="entry name" value="OmpA-like"/>
</dbReference>